<dbReference type="EMBL" id="CP011391">
    <property type="protein sequence ID" value="AMK54769.1"/>
    <property type="molecule type" value="Genomic_DNA"/>
</dbReference>
<dbReference type="GeneID" id="78478306"/>
<reference evidence="2 3" key="1">
    <citation type="journal article" date="2016" name="Gut Pathog.">
        <title>Whole genome sequencing of "Faecalibaculum rodentium" ALO17, isolated from C57BL/6J laboratory mouse feces.</title>
        <authorList>
            <person name="Lim S."/>
            <person name="Chang D.H."/>
            <person name="Ahn S."/>
            <person name="Kim B.C."/>
        </authorList>
    </citation>
    <scope>NUCLEOTIDE SEQUENCE [LARGE SCALE GENOMIC DNA]</scope>
    <source>
        <strain evidence="2 3">Alo17</strain>
    </source>
</reference>
<dbReference type="RefSeq" id="WP_067557611.1">
    <property type="nucleotide sequence ID" value="NZ_CAQPIF010000028.1"/>
</dbReference>
<keyword evidence="1" id="KW-0732">Signal</keyword>
<dbReference type="KEGG" id="fro:AALO17_16350"/>
<evidence type="ECO:0000256" key="1">
    <source>
        <dbReference type="SAM" id="SignalP"/>
    </source>
</evidence>
<evidence type="ECO:0000313" key="3">
    <source>
        <dbReference type="Proteomes" id="UP000069771"/>
    </source>
</evidence>
<accession>A0A140DVU2</accession>
<keyword evidence="3" id="KW-1185">Reference proteome</keyword>
<organism evidence="2 3">
    <name type="scientific">Faecalibaculum rodentium</name>
    <dbReference type="NCBI Taxonomy" id="1702221"/>
    <lineage>
        <taxon>Bacteria</taxon>
        <taxon>Bacillati</taxon>
        <taxon>Bacillota</taxon>
        <taxon>Erysipelotrichia</taxon>
        <taxon>Erysipelotrichales</taxon>
        <taxon>Erysipelotrichaceae</taxon>
        <taxon>Faecalibaculum</taxon>
    </lineage>
</organism>
<name>A0A140DVU2_9FIRM</name>
<dbReference type="AlphaFoldDB" id="A0A140DVU2"/>
<dbReference type="STRING" id="1702221.AALO17_16350"/>
<sequence length="284" mass="30775">MKKSAWTFILAAAMLLAGCASPEKPTRPAEELLEQLPATPDMAVSSDEKVLPELMKSTAAATAARYMDSGFRVLQQEDTGLARDVLVFCDGSVFYRIETDLDAYTGDWNNTFVPALASDGKTQTNINASGTGQGQLAVVNVFERDPVYNGTPKDMLARPLSETISCNGLEIMEAYPSSFAAWKETGTDAEGTPTVTVHWTIPDRDGLTSTLSKSRFSKTGNIFPVENDFSFTLKREGEDWILQNWSTGSGTGTVTDQGLEADEAFWTDCFGNPPAVGEILTLPE</sequence>
<evidence type="ECO:0000313" key="2">
    <source>
        <dbReference type="EMBL" id="AMK54769.1"/>
    </source>
</evidence>
<protein>
    <recommendedName>
        <fullName evidence="4">Lipoprotein</fullName>
    </recommendedName>
</protein>
<proteinExistence type="predicted"/>
<dbReference type="PROSITE" id="PS51257">
    <property type="entry name" value="PROKAR_LIPOPROTEIN"/>
    <property type="match status" value="1"/>
</dbReference>
<feature type="chain" id="PRO_5038639458" description="Lipoprotein" evidence="1">
    <location>
        <begin position="23"/>
        <end position="284"/>
    </location>
</feature>
<evidence type="ECO:0008006" key="4">
    <source>
        <dbReference type="Google" id="ProtNLM"/>
    </source>
</evidence>
<dbReference type="Proteomes" id="UP000069771">
    <property type="component" value="Chromosome"/>
</dbReference>
<feature type="signal peptide" evidence="1">
    <location>
        <begin position="1"/>
        <end position="22"/>
    </location>
</feature>
<gene>
    <name evidence="2" type="ORF">AALO17_16350</name>
</gene>